<evidence type="ECO:0000256" key="13">
    <source>
        <dbReference type="ARBA" id="ARBA00023170"/>
    </source>
</evidence>
<dbReference type="InterPro" id="IPR001810">
    <property type="entry name" value="F-box_dom"/>
</dbReference>
<dbReference type="GO" id="GO:0009881">
    <property type="term" value="F:photoreceptor activity"/>
    <property type="evidence" value="ECO:0007669"/>
    <property type="project" value="UniProtKB-KW"/>
</dbReference>
<comment type="subcellular location">
    <subcellularLocation>
        <location evidence="1">Nucleus</location>
    </subcellularLocation>
</comment>
<dbReference type="InterPro" id="IPR035965">
    <property type="entry name" value="PAS-like_dom_sf"/>
</dbReference>
<dbReference type="Gene3D" id="1.20.1280.50">
    <property type="match status" value="1"/>
</dbReference>
<dbReference type="InterPro" id="IPR036047">
    <property type="entry name" value="F-box-like_dom_sf"/>
</dbReference>
<keyword evidence="11" id="KW-0157">Chromophore</keyword>
<evidence type="ECO:0000256" key="15">
    <source>
        <dbReference type="SAM" id="MobiDB-lite"/>
    </source>
</evidence>
<accession>A0A176VM41</accession>
<reference evidence="17" key="1">
    <citation type="submission" date="2016-03" db="EMBL/GenBank/DDBJ databases">
        <title>Mechanisms controlling the formation of the plant cell surface in tip-growing cells are functionally conserved among land plants.</title>
        <authorList>
            <person name="Honkanen S."/>
            <person name="Jones V.A."/>
            <person name="Morieri G."/>
            <person name="Champion C."/>
            <person name="Hetherington A.J."/>
            <person name="Kelly S."/>
            <person name="Saint-Marcoux D."/>
            <person name="Proust H."/>
            <person name="Prescott H."/>
            <person name="Dolan L."/>
        </authorList>
    </citation>
    <scope>NUCLEOTIDE SEQUENCE [LARGE SCALE GENOMIC DNA]</scope>
    <source>
        <tissue evidence="17">Whole gametophyte</tissue>
    </source>
</reference>
<proteinExistence type="inferred from homology"/>
<dbReference type="GO" id="GO:0009637">
    <property type="term" value="P:response to blue light"/>
    <property type="evidence" value="ECO:0007669"/>
    <property type="project" value="TreeGrafter"/>
</dbReference>
<dbReference type="SUPFAM" id="SSF117281">
    <property type="entry name" value="Kelch motif"/>
    <property type="match status" value="2"/>
</dbReference>
<evidence type="ECO:0000313" key="18">
    <source>
        <dbReference type="Proteomes" id="UP000077202"/>
    </source>
</evidence>
<dbReference type="AlphaFoldDB" id="A0A176VM41"/>
<keyword evidence="4" id="KW-0880">Kelch repeat</keyword>
<evidence type="ECO:0000256" key="8">
    <source>
        <dbReference type="ARBA" id="ARBA00022643"/>
    </source>
</evidence>
<evidence type="ECO:0000256" key="9">
    <source>
        <dbReference type="ARBA" id="ARBA00022737"/>
    </source>
</evidence>
<evidence type="ECO:0000256" key="10">
    <source>
        <dbReference type="ARBA" id="ARBA00022786"/>
    </source>
</evidence>
<dbReference type="NCBIfam" id="TIGR00229">
    <property type="entry name" value="sensory_box"/>
    <property type="match status" value="1"/>
</dbReference>
<keyword evidence="8" id="KW-0288">FMN</keyword>
<keyword evidence="6" id="KW-0716">Sensory transduction</keyword>
<keyword evidence="14" id="KW-0539">Nucleus</keyword>
<feature type="region of interest" description="Disordered" evidence="15">
    <location>
        <begin position="100"/>
        <end position="121"/>
    </location>
</feature>
<dbReference type="PROSITE" id="PS50112">
    <property type="entry name" value="PAS"/>
    <property type="match status" value="1"/>
</dbReference>
<comment type="caution">
    <text evidence="17">The sequence shown here is derived from an EMBL/GenBank/DDBJ whole genome shotgun (WGS) entry which is preliminary data.</text>
</comment>
<dbReference type="Pfam" id="PF12937">
    <property type="entry name" value="F-box-like"/>
    <property type="match status" value="1"/>
</dbReference>
<keyword evidence="18" id="KW-1185">Reference proteome</keyword>
<feature type="domain" description="PAS" evidence="16">
    <location>
        <begin position="151"/>
        <end position="200"/>
    </location>
</feature>
<keyword evidence="5" id="KW-0600">Photoreceptor protein</keyword>
<dbReference type="Pfam" id="PF24681">
    <property type="entry name" value="Kelch_KLHDC2_KLHL20_DRC7"/>
    <property type="match status" value="1"/>
</dbReference>
<dbReference type="SUPFAM" id="SSF81383">
    <property type="entry name" value="F-box domain"/>
    <property type="match status" value="1"/>
</dbReference>
<evidence type="ECO:0000256" key="11">
    <source>
        <dbReference type="ARBA" id="ARBA00022991"/>
    </source>
</evidence>
<keyword evidence="13" id="KW-0675">Receptor</keyword>
<dbReference type="Pfam" id="PF13426">
    <property type="entry name" value="PAS_9"/>
    <property type="match status" value="1"/>
</dbReference>
<keyword evidence="9" id="KW-0677">Repeat</keyword>
<evidence type="ECO:0000313" key="17">
    <source>
        <dbReference type="EMBL" id="OAE21994.1"/>
    </source>
</evidence>
<sequence length="772" mass="84566">MGMAEAYLTVRLRRWVYDTHAPLPSIRQEAVAFSLDGEESAIRSFFASRGYDVTVKVNCGRDNCGCARHEVIDFASWSAGAIERAPGVWMRLARRGDETEAKREAGVEDTDDSDMSLGSVEESEVQEMDRIRICSELRADDESSHKRVDTSHKRLEVLLHSSPCGLIVTDALEPDQPIIYVNTVFEFITGYKAEEILGKNWYVIIIPRLTSSARVVGGLKGKKLKNCQVRGLYLSQGSQCRGPFAQRRHPLVDPTTVATIKRCLTEGVEFRGELLNFRKDGTPLMNKLCMTPIHAEDGTITHVIGIQSFTEAKLDLGPIPWKDSLLWSKDQPLKEANAYKSSPVGPGQSSKDACGLLQLSDEVLTHKIIAYVAPRDVAALGLVCRRLHEITKNDNLWRSVCQNSWGFEATKALESVPGADNLEWGRLARELTTLEAAAWRKLTVGGAVEPSRCNFSACAVGNKLVLFGGEGVNMQPMNDTFVLDLSVKHPAWQHVNVKSPPPGRWGHTLSCLNKSWLVVFGGCGRDGLLNDVFIVDLDAKQPIWREIGAGAVAPIPRSWHSSCTLDGTKLVVSGGCADSGVLLSDTFLLDLTMEKPMWREIHVSWSPPSRLGHTLCVYQGWKVLMFGGLAKSGPLRLRSSDVFTIDLSEEQPKWKYVTGSTLPGGAAPAGTPPPPRLDHVAVSLPGGRILIFGGSIAGLHSPAQLFVLDPKEEQSTWRVLNVPGQPPKFAWGHSTCVVGGTRAVVLGGHTGEEWILNELHELSITHKSLSST</sequence>
<comment type="pathway">
    <text evidence="2">Protein modification; protein ubiquitination.</text>
</comment>
<dbReference type="GO" id="GO:0005829">
    <property type="term" value="C:cytosol"/>
    <property type="evidence" value="ECO:0007669"/>
    <property type="project" value="TreeGrafter"/>
</dbReference>
<dbReference type="GO" id="GO:0006355">
    <property type="term" value="P:regulation of DNA-templated transcription"/>
    <property type="evidence" value="ECO:0007669"/>
    <property type="project" value="InterPro"/>
</dbReference>
<dbReference type="InterPro" id="IPR011498">
    <property type="entry name" value="Kelch_2"/>
</dbReference>
<dbReference type="PANTHER" id="PTHR46175">
    <property type="entry name" value="BACTERIOOPSIN TRANSCRIPTIONAL ACTIVATOR"/>
    <property type="match status" value="1"/>
</dbReference>
<dbReference type="Pfam" id="PF07646">
    <property type="entry name" value="Kelch_2"/>
    <property type="match status" value="1"/>
</dbReference>
<name>A0A176VM41_MARPO</name>
<dbReference type="EMBL" id="LVLJ01003300">
    <property type="protein sequence ID" value="OAE21994.1"/>
    <property type="molecule type" value="Genomic_DNA"/>
</dbReference>
<dbReference type="CDD" id="cd00130">
    <property type="entry name" value="PAS"/>
    <property type="match status" value="1"/>
</dbReference>
<dbReference type="GO" id="GO:0019005">
    <property type="term" value="C:SCF ubiquitin ligase complex"/>
    <property type="evidence" value="ECO:0007669"/>
    <property type="project" value="TreeGrafter"/>
</dbReference>
<evidence type="ECO:0000256" key="3">
    <source>
        <dbReference type="ARBA" id="ARBA00007833"/>
    </source>
</evidence>
<dbReference type="InterPro" id="IPR000014">
    <property type="entry name" value="PAS"/>
</dbReference>
<gene>
    <name evidence="17" type="ORF">AXG93_4382s1250</name>
</gene>
<evidence type="ECO:0000256" key="4">
    <source>
        <dbReference type="ARBA" id="ARBA00022441"/>
    </source>
</evidence>
<evidence type="ECO:0000256" key="14">
    <source>
        <dbReference type="ARBA" id="ARBA00023242"/>
    </source>
</evidence>
<evidence type="ECO:0000259" key="16">
    <source>
        <dbReference type="PROSITE" id="PS50112"/>
    </source>
</evidence>
<evidence type="ECO:0000256" key="1">
    <source>
        <dbReference type="ARBA" id="ARBA00004123"/>
    </source>
</evidence>
<dbReference type="FunFam" id="2.120.10.80:FF:000005">
    <property type="entry name" value="Putative LOV domain-containing protein"/>
    <property type="match status" value="1"/>
</dbReference>
<evidence type="ECO:0000256" key="7">
    <source>
        <dbReference type="ARBA" id="ARBA00022630"/>
    </source>
</evidence>
<organism evidence="17 18">
    <name type="scientific">Marchantia polymorpha subsp. ruderalis</name>
    <dbReference type="NCBI Taxonomy" id="1480154"/>
    <lineage>
        <taxon>Eukaryota</taxon>
        <taxon>Viridiplantae</taxon>
        <taxon>Streptophyta</taxon>
        <taxon>Embryophyta</taxon>
        <taxon>Marchantiophyta</taxon>
        <taxon>Marchantiopsida</taxon>
        <taxon>Marchantiidae</taxon>
        <taxon>Marchantiales</taxon>
        <taxon>Marchantiaceae</taxon>
        <taxon>Marchantia</taxon>
    </lineage>
</organism>
<evidence type="ECO:0000256" key="12">
    <source>
        <dbReference type="ARBA" id="ARBA00023108"/>
    </source>
</evidence>
<dbReference type="Gene3D" id="2.120.10.80">
    <property type="entry name" value="Kelch-type beta propeller"/>
    <property type="match status" value="2"/>
</dbReference>
<evidence type="ECO:0000256" key="2">
    <source>
        <dbReference type="ARBA" id="ARBA00004906"/>
    </source>
</evidence>
<dbReference type="SUPFAM" id="SSF55785">
    <property type="entry name" value="PYP-like sensor domain (PAS domain)"/>
    <property type="match status" value="1"/>
</dbReference>
<keyword evidence="7" id="KW-0285">Flavoprotein</keyword>
<evidence type="ECO:0000256" key="6">
    <source>
        <dbReference type="ARBA" id="ARBA00022606"/>
    </source>
</evidence>
<dbReference type="Proteomes" id="UP000077202">
    <property type="component" value="Unassembled WGS sequence"/>
</dbReference>
<dbReference type="GO" id="GO:0005634">
    <property type="term" value="C:nucleus"/>
    <property type="evidence" value="ECO:0007669"/>
    <property type="project" value="UniProtKB-SubCell"/>
</dbReference>
<keyword evidence="12" id="KW-0090">Biological rhythms</keyword>
<protein>
    <recommendedName>
        <fullName evidence="16">PAS domain-containing protein</fullName>
    </recommendedName>
</protein>
<dbReference type="Gene3D" id="3.30.450.20">
    <property type="entry name" value="PAS domain"/>
    <property type="match status" value="1"/>
</dbReference>
<dbReference type="PANTHER" id="PTHR46175:SF5">
    <property type="entry name" value="ADAGIO PROTEIN 1"/>
    <property type="match status" value="1"/>
</dbReference>
<evidence type="ECO:0000256" key="5">
    <source>
        <dbReference type="ARBA" id="ARBA00022543"/>
    </source>
</evidence>
<dbReference type="InterPro" id="IPR015915">
    <property type="entry name" value="Kelch-typ_b-propeller"/>
</dbReference>
<dbReference type="SMART" id="SM00091">
    <property type="entry name" value="PAS"/>
    <property type="match status" value="1"/>
</dbReference>
<keyword evidence="10" id="KW-0833">Ubl conjugation pathway</keyword>
<comment type="similarity">
    <text evidence="3">Belongs to the ADAGIO family.</text>
</comment>
<dbReference type="GO" id="GO:0007623">
    <property type="term" value="P:circadian rhythm"/>
    <property type="evidence" value="ECO:0007669"/>
    <property type="project" value="TreeGrafter"/>
</dbReference>